<evidence type="ECO:0000313" key="8">
    <source>
        <dbReference type="Proteomes" id="UP000286510"/>
    </source>
</evidence>
<dbReference type="PROSITE" id="PS50006">
    <property type="entry name" value="FHA_DOMAIN"/>
    <property type="match status" value="2"/>
</dbReference>
<dbReference type="Proteomes" id="UP000266239">
    <property type="component" value="Unassembled WGS sequence"/>
</dbReference>
<dbReference type="InterPro" id="IPR000253">
    <property type="entry name" value="FHA_dom"/>
</dbReference>
<dbReference type="SUPFAM" id="SSF49879">
    <property type="entry name" value="SMAD/FHA domain"/>
    <property type="match status" value="2"/>
</dbReference>
<organism evidence="4 7">
    <name type="scientific">Aphanomyces astaci</name>
    <name type="common">Crayfish plague agent</name>
    <dbReference type="NCBI Taxonomy" id="112090"/>
    <lineage>
        <taxon>Eukaryota</taxon>
        <taxon>Sar</taxon>
        <taxon>Stramenopiles</taxon>
        <taxon>Oomycota</taxon>
        <taxon>Saprolegniomycetes</taxon>
        <taxon>Saprolegniales</taxon>
        <taxon>Verrucalvaceae</taxon>
        <taxon>Aphanomyces</taxon>
    </lineage>
</organism>
<dbReference type="Proteomes" id="UP000286510">
    <property type="component" value="Unassembled WGS sequence"/>
</dbReference>
<evidence type="ECO:0000313" key="4">
    <source>
        <dbReference type="EMBL" id="RHY73056.1"/>
    </source>
</evidence>
<evidence type="ECO:0000256" key="1">
    <source>
        <dbReference type="SAM" id="SignalP"/>
    </source>
</evidence>
<dbReference type="Pfam" id="PF00498">
    <property type="entry name" value="FHA"/>
    <property type="match status" value="2"/>
</dbReference>
<dbReference type="VEuPathDB" id="FungiDB:H257_15609"/>
<keyword evidence="1" id="KW-0732">Signal</keyword>
<evidence type="ECO:0000313" key="6">
    <source>
        <dbReference type="Proteomes" id="UP000266239"/>
    </source>
</evidence>
<dbReference type="PANTHER" id="PTHR23308">
    <property type="entry name" value="NUCLEAR INHIBITOR OF PROTEIN PHOSPHATASE-1"/>
    <property type="match status" value="1"/>
</dbReference>
<feature type="domain" description="FHA" evidence="2">
    <location>
        <begin position="128"/>
        <end position="185"/>
    </location>
</feature>
<gene>
    <name evidence="3" type="ORF">DYB25_000406</name>
    <name evidence="5" type="ORF">DYB26_000645</name>
    <name evidence="4" type="ORF">DYB30_000670</name>
</gene>
<accession>A0A397DYB3</accession>
<comment type="caution">
    <text evidence="4">The sequence shown here is derived from an EMBL/GenBank/DDBJ whole genome shotgun (WGS) entry which is preliminary data.</text>
</comment>
<dbReference type="EMBL" id="QUTA01001367">
    <property type="protein sequence ID" value="RHY33875.1"/>
    <property type="molecule type" value="Genomic_DNA"/>
</dbReference>
<dbReference type="EMBL" id="QUTD01003378">
    <property type="protein sequence ID" value="RHY73056.1"/>
    <property type="molecule type" value="Genomic_DNA"/>
</dbReference>
<dbReference type="EMBL" id="QUTF01013188">
    <property type="protein sequence ID" value="RHZ19195.1"/>
    <property type="molecule type" value="Genomic_DNA"/>
</dbReference>
<protein>
    <recommendedName>
        <fullName evidence="2">FHA domain-containing protein</fullName>
    </recommendedName>
</protein>
<dbReference type="CDD" id="cd00060">
    <property type="entry name" value="FHA"/>
    <property type="match status" value="2"/>
</dbReference>
<reference evidence="6 7" key="1">
    <citation type="submission" date="2018-08" db="EMBL/GenBank/DDBJ databases">
        <title>Aphanomyces genome sequencing and annotation.</title>
        <authorList>
            <person name="Minardi D."/>
            <person name="Oidtmann B."/>
            <person name="Van Der Giezen M."/>
            <person name="Studholme D.J."/>
        </authorList>
    </citation>
    <scope>NUCLEOTIDE SEQUENCE [LARGE SCALE GENOMIC DNA]</scope>
    <source>
        <strain evidence="4 7">D2</strain>
        <strain evidence="5 8">FDL457</strain>
        <strain evidence="3 6">Yx</strain>
    </source>
</reference>
<evidence type="ECO:0000313" key="5">
    <source>
        <dbReference type="EMBL" id="RHZ19195.1"/>
    </source>
</evidence>
<dbReference type="InterPro" id="IPR008984">
    <property type="entry name" value="SMAD_FHA_dom_sf"/>
</dbReference>
<feature type="domain" description="FHA" evidence="2">
    <location>
        <begin position="246"/>
        <end position="296"/>
    </location>
</feature>
<dbReference type="AlphaFoldDB" id="A0A397DYB3"/>
<evidence type="ECO:0000259" key="2">
    <source>
        <dbReference type="PROSITE" id="PS50006"/>
    </source>
</evidence>
<evidence type="ECO:0000313" key="3">
    <source>
        <dbReference type="EMBL" id="RHY33875.1"/>
    </source>
</evidence>
<dbReference type="Gene3D" id="2.60.200.20">
    <property type="match status" value="2"/>
</dbReference>
<dbReference type="SMART" id="SM00240">
    <property type="entry name" value="FHA"/>
    <property type="match status" value="2"/>
</dbReference>
<evidence type="ECO:0000313" key="7">
    <source>
        <dbReference type="Proteomes" id="UP000266643"/>
    </source>
</evidence>
<dbReference type="Proteomes" id="UP000266643">
    <property type="component" value="Unassembled WGS sequence"/>
</dbReference>
<name>A0A397DYB3_APHAT</name>
<dbReference type="InterPro" id="IPR050923">
    <property type="entry name" value="Cell_Proc_Reg/RNA_Proc"/>
</dbReference>
<feature type="signal peptide" evidence="1">
    <location>
        <begin position="1"/>
        <end position="16"/>
    </location>
</feature>
<sequence length="349" mass="37316">MLIMLAITSVLVGVSGWIGAYVEEPARYALYCTTALVAVVALSTVQHQHADPKIASDDLLVESLPPSTFDVDGLATEKGSIRAAADGRVHDTTVLNSSIDGVKRGLILTSLVDHPVGCIRILVGPEGASGGRLAKNEIILEENVVSRVHFHLGCHSPSRHSSGPSNETAPFFFLQDCGSTAGTFLYMAPWEKRRLHVHDAVKVGNTELVVVAMQEDHWAHTKPFLRVQFISGPMAGITQTVGLSPVTLGRRTTCALCLESDVTVSGQHCTLAYLESSATIVEAGFYITDLNSTNGTGLRLSPPGTKSTKVQLHDKDVFSVGATKFLVEYQAAQDKTTETIGGQEPVRIA</sequence>
<proteinExistence type="predicted"/>
<feature type="chain" id="PRO_5036074511" description="FHA domain-containing protein" evidence="1">
    <location>
        <begin position="17"/>
        <end position="349"/>
    </location>
</feature>